<protein>
    <submittedName>
        <fullName evidence="1">Uncharacterized protein</fullName>
    </submittedName>
</protein>
<dbReference type="Proteomes" id="UP000658514">
    <property type="component" value="Unassembled WGS sequence"/>
</dbReference>
<comment type="caution">
    <text evidence="1">The sequence shown here is derived from an EMBL/GenBank/DDBJ whole genome shotgun (WGS) entry which is preliminary data.</text>
</comment>
<evidence type="ECO:0000313" key="2">
    <source>
        <dbReference type="Proteomes" id="UP000658514"/>
    </source>
</evidence>
<dbReference type="EMBL" id="JACJQH010000058">
    <property type="protein sequence ID" value="MBD2199378.1"/>
    <property type="molecule type" value="Genomic_DNA"/>
</dbReference>
<dbReference type="RefSeq" id="WP_190548653.1">
    <property type="nucleotide sequence ID" value="NZ_CAWPNO010000093.1"/>
</dbReference>
<reference evidence="1 2" key="1">
    <citation type="journal article" date="2020" name="ISME J.">
        <title>Comparative genomics reveals insights into cyanobacterial evolution and habitat adaptation.</title>
        <authorList>
            <person name="Chen M.Y."/>
            <person name="Teng W.K."/>
            <person name="Zhao L."/>
            <person name="Hu C.X."/>
            <person name="Zhou Y.K."/>
            <person name="Han B.P."/>
            <person name="Song L.R."/>
            <person name="Shu W.S."/>
        </authorList>
    </citation>
    <scope>NUCLEOTIDE SEQUENCE [LARGE SCALE GENOMIC DNA]</scope>
    <source>
        <strain evidence="1 2">FACHB-288</strain>
    </source>
</reference>
<gene>
    <name evidence="1" type="ORF">H6G24_28515</name>
</gene>
<evidence type="ECO:0000313" key="1">
    <source>
        <dbReference type="EMBL" id="MBD2199378.1"/>
    </source>
</evidence>
<keyword evidence="2" id="KW-1185">Reference proteome</keyword>
<organism evidence="1 2">
    <name type="scientific">Calothrix parietina FACHB-288</name>
    <dbReference type="NCBI Taxonomy" id="2692896"/>
    <lineage>
        <taxon>Bacteria</taxon>
        <taxon>Bacillati</taxon>
        <taxon>Cyanobacteriota</taxon>
        <taxon>Cyanophyceae</taxon>
        <taxon>Nostocales</taxon>
        <taxon>Calotrichaceae</taxon>
        <taxon>Calothrix</taxon>
    </lineage>
</organism>
<sequence>MALEKVRGTSLEYYLISFDEKGHERPENGKLTSQQVLDVLTSQPITDVFLMSHGWQGDIPAAKDQYQRWIAAMADNQADIQKMQQLQPGFSPLLIGLHWPSKPWGNENLNAQIPSFDTADSQLNDLIDDYARQVSDTEASREALRTIFSAAIEYDTPPENLPPEVAAAYQVLLVEASSYNQSEDTSEWNDTEPLNFDPETVYQASLEENTEEISFGIGDSIASAWDKFLNVPRLLSFWKMKDLARKIGQTSGFNLLTKLQQVADDRVRFHLMGHSFGTIFVSATVAGTKDNNRLVRPVNSLALIQGAVSLWSYTGKVPYRQNLAGYFHPIISDRKVSGPIITTQSRYDNAVRVAYPVAGTMGLGIGQDIHFDVSKPSYPGVGGIGFYGIQGEDLDITDIDMLNPNKSYDFKPGKIYNLESSNYITVPNPDPFVGAHNAIDNPAVAHAVWSAALVN</sequence>
<proteinExistence type="predicted"/>
<name>A0ABR8AHF2_9CYAN</name>
<accession>A0ABR8AHF2</accession>